<dbReference type="EMBL" id="BGZK01000331">
    <property type="protein sequence ID" value="GBP37323.1"/>
    <property type="molecule type" value="Genomic_DNA"/>
</dbReference>
<name>A0A4C1VFB6_EUMVA</name>
<organism evidence="1 2">
    <name type="scientific">Eumeta variegata</name>
    <name type="common">Bagworm moth</name>
    <name type="synonym">Eumeta japonica</name>
    <dbReference type="NCBI Taxonomy" id="151549"/>
    <lineage>
        <taxon>Eukaryota</taxon>
        <taxon>Metazoa</taxon>
        <taxon>Ecdysozoa</taxon>
        <taxon>Arthropoda</taxon>
        <taxon>Hexapoda</taxon>
        <taxon>Insecta</taxon>
        <taxon>Pterygota</taxon>
        <taxon>Neoptera</taxon>
        <taxon>Endopterygota</taxon>
        <taxon>Lepidoptera</taxon>
        <taxon>Glossata</taxon>
        <taxon>Ditrysia</taxon>
        <taxon>Tineoidea</taxon>
        <taxon>Psychidae</taxon>
        <taxon>Oiketicinae</taxon>
        <taxon>Eumeta</taxon>
    </lineage>
</organism>
<proteinExistence type="predicted"/>
<dbReference type="AlphaFoldDB" id="A0A4C1VFB6"/>
<evidence type="ECO:0000313" key="2">
    <source>
        <dbReference type="Proteomes" id="UP000299102"/>
    </source>
</evidence>
<gene>
    <name evidence="1" type="ORF">EVAR_35757_1</name>
</gene>
<evidence type="ECO:0000313" key="1">
    <source>
        <dbReference type="EMBL" id="GBP37323.1"/>
    </source>
</evidence>
<dbReference type="Proteomes" id="UP000299102">
    <property type="component" value="Unassembled WGS sequence"/>
</dbReference>
<protein>
    <submittedName>
        <fullName evidence="1">Uncharacterized protein</fullName>
    </submittedName>
</protein>
<accession>A0A4C1VFB6</accession>
<comment type="caution">
    <text evidence="1">The sequence shown here is derived from an EMBL/GenBank/DDBJ whole genome shotgun (WGS) entry which is preliminary data.</text>
</comment>
<keyword evidence="2" id="KW-1185">Reference proteome</keyword>
<reference evidence="1 2" key="1">
    <citation type="journal article" date="2019" name="Commun. Biol.">
        <title>The bagworm genome reveals a unique fibroin gene that provides high tensile strength.</title>
        <authorList>
            <person name="Kono N."/>
            <person name="Nakamura H."/>
            <person name="Ohtoshi R."/>
            <person name="Tomita M."/>
            <person name="Numata K."/>
            <person name="Arakawa K."/>
        </authorList>
    </citation>
    <scope>NUCLEOTIDE SEQUENCE [LARGE SCALE GENOMIC DNA]</scope>
</reference>
<sequence length="129" mass="14007">MGKVSLLVAWKWSNRTGRLLSVSCAAAAASAHAQHDRKMRKPAPEPRCSAVNRTTAHWLSVKTLFKRGSSSMRVRTAAEIGTRIESKSGVGTKRGRRNNIGIRDDIVIGRRKGGNNSFRIHVGGAEGES</sequence>